<evidence type="ECO:0000256" key="1">
    <source>
        <dbReference type="ARBA" id="ARBA00004300"/>
    </source>
</evidence>
<dbReference type="PANTHER" id="PTHR14594:SF1">
    <property type="entry name" value="CENTROSOMAL PROTEIN OF 70 KDA"/>
    <property type="match status" value="1"/>
</dbReference>
<dbReference type="Proteomes" id="UP001149090">
    <property type="component" value="Unassembled WGS sequence"/>
</dbReference>
<keyword evidence="5" id="KW-0802">TPR repeat</keyword>
<evidence type="ECO:0000313" key="11">
    <source>
        <dbReference type="Proteomes" id="UP001149090"/>
    </source>
</evidence>
<keyword evidence="11" id="KW-1185">Reference proteome</keyword>
<protein>
    <recommendedName>
        <fullName evidence="3">Centrosomal protein of 70 kDa</fullName>
    </recommendedName>
</protein>
<accession>A0A9Q0L7W9</accession>
<dbReference type="InterPro" id="IPR037692">
    <property type="entry name" value="CEP70"/>
</dbReference>
<feature type="coiled-coil region" evidence="9">
    <location>
        <begin position="74"/>
        <end position="171"/>
    </location>
</feature>
<keyword evidence="6 9" id="KW-0175">Coiled coil</keyword>
<comment type="subcellular location">
    <subcellularLocation>
        <location evidence="1">Cytoplasm</location>
        <location evidence="1">Cytoskeleton</location>
        <location evidence="1">Microtubule organizing center</location>
        <location evidence="1">Centrosome</location>
    </subcellularLocation>
</comment>
<evidence type="ECO:0000256" key="7">
    <source>
        <dbReference type="ARBA" id="ARBA00023212"/>
    </source>
</evidence>
<reference evidence="10" key="1">
    <citation type="submission" date="2022-10" db="EMBL/GenBank/DDBJ databases">
        <title>Novel sulphate-reducing endosymbionts in the free-living metamonad Anaeramoeba.</title>
        <authorList>
            <person name="Jerlstrom-Hultqvist J."/>
            <person name="Cepicka I."/>
            <person name="Gallot-Lavallee L."/>
            <person name="Salas-Leiva D."/>
            <person name="Curtis B.A."/>
            <person name="Zahonova K."/>
            <person name="Pipaliya S."/>
            <person name="Dacks J."/>
            <person name="Roger A.J."/>
        </authorList>
    </citation>
    <scope>NUCLEOTIDE SEQUENCE</scope>
    <source>
        <strain evidence="10">BMAN</strain>
    </source>
</reference>
<dbReference type="EMBL" id="JAPDFW010000128">
    <property type="protein sequence ID" value="KAJ5067414.1"/>
    <property type="molecule type" value="Genomic_DNA"/>
</dbReference>
<dbReference type="GO" id="GO:0005813">
    <property type="term" value="C:centrosome"/>
    <property type="evidence" value="ECO:0007669"/>
    <property type="project" value="UniProtKB-SubCell"/>
</dbReference>
<evidence type="ECO:0000313" key="10">
    <source>
        <dbReference type="EMBL" id="KAJ5067414.1"/>
    </source>
</evidence>
<keyword evidence="7" id="KW-0206">Cytoskeleton</keyword>
<evidence type="ECO:0000256" key="9">
    <source>
        <dbReference type="SAM" id="Coils"/>
    </source>
</evidence>
<gene>
    <name evidence="10" type="ORF">M0811_12967</name>
</gene>
<comment type="caution">
    <text evidence="10">The sequence shown here is derived from an EMBL/GenBank/DDBJ whole genome shotgun (WGS) entry which is preliminary data.</text>
</comment>
<evidence type="ECO:0000256" key="2">
    <source>
        <dbReference type="ARBA" id="ARBA00011832"/>
    </source>
</evidence>
<dbReference type="PANTHER" id="PTHR14594">
    <property type="entry name" value="CENTROSOMAL PROTEIN OF 70 KDA"/>
    <property type="match status" value="1"/>
</dbReference>
<keyword evidence="4" id="KW-0963">Cytoplasm</keyword>
<name>A0A9Q0L7W9_ANAIG</name>
<evidence type="ECO:0000256" key="4">
    <source>
        <dbReference type="ARBA" id="ARBA00022490"/>
    </source>
</evidence>
<comment type="subunit">
    <text evidence="2">Directly interacts with tubulin-gamma; this interaction determines centrosomal localization.</text>
</comment>
<dbReference type="GO" id="GO:0060271">
    <property type="term" value="P:cilium assembly"/>
    <property type="evidence" value="ECO:0007669"/>
    <property type="project" value="InterPro"/>
</dbReference>
<proteinExistence type="predicted"/>
<dbReference type="AlphaFoldDB" id="A0A9Q0L7W9"/>
<evidence type="ECO:0000256" key="3">
    <source>
        <dbReference type="ARBA" id="ARBA00018408"/>
    </source>
</evidence>
<evidence type="ECO:0000256" key="6">
    <source>
        <dbReference type="ARBA" id="ARBA00023054"/>
    </source>
</evidence>
<evidence type="ECO:0000256" key="8">
    <source>
        <dbReference type="ARBA" id="ARBA00025273"/>
    </source>
</evidence>
<sequence>MKKEIEEKSNLSTIQKQKEAGKIIADSLQQIFTQAKTIYPNEDNESETAPKYDLLYVNDQLNYFGFQTIPNESYQNENEQRKCLIQRLVELLESLKQKEENIQHLNQENFGIQQKMDELNKMNQQYIQENQMLKDKINDLDNENEKLKKENQEISEKLIKKKQVKQQQQQQQLPNLGRRLSVQEQAKYDQAQVLKSLVNSQNSPNLQNQRIRVLSQSLNDQQLSPRNFLSNISAINSQDYQSNQATEILESVQSSLKVNDYSLIIPKISKMKKQVSEHEKFLDEVFSLIEPLDFDNENQMNFFTKNLYQQNTSVFDYKSNQIKQRLNSWQEAIANMKKLRDFQQKVSKELNRASLYDANQFSILTSTIESFQNSFRGLLRNSNRTKSQVSLEKMINQIREIVDFYISHSKMNPNENQFENQQNLNYYNRDSSFKPSIHSFTREAQIINHFQQLFSISSIDDVITSMNNLFLEVKEANSRLQTLKETLSLDSNSSFNDCIEEIYDLIYYAKISKEKK</sequence>
<evidence type="ECO:0000256" key="5">
    <source>
        <dbReference type="ARBA" id="ARBA00022803"/>
    </source>
</evidence>
<comment type="function">
    <text evidence="8">Plays a role in the organization of both preexisting and nascent microtubules in interphase cells. During mitosis, required for the organization and orientation of the mitotic spindle.</text>
</comment>
<dbReference type="GO" id="GO:0070507">
    <property type="term" value="P:regulation of microtubule cytoskeleton organization"/>
    <property type="evidence" value="ECO:0007669"/>
    <property type="project" value="InterPro"/>
</dbReference>
<dbReference type="GO" id="GO:0043015">
    <property type="term" value="F:gamma-tubulin binding"/>
    <property type="evidence" value="ECO:0007669"/>
    <property type="project" value="InterPro"/>
</dbReference>
<organism evidence="10 11">
    <name type="scientific">Anaeramoeba ignava</name>
    <name type="common">Anaerobic marine amoeba</name>
    <dbReference type="NCBI Taxonomy" id="1746090"/>
    <lineage>
        <taxon>Eukaryota</taxon>
        <taxon>Metamonada</taxon>
        <taxon>Anaeramoebidae</taxon>
        <taxon>Anaeramoeba</taxon>
    </lineage>
</organism>